<dbReference type="Proteomes" id="UP000613974">
    <property type="component" value="Unassembled WGS sequence"/>
</dbReference>
<comment type="caution">
    <text evidence="2">The sequence shown here is derived from an EMBL/GenBank/DDBJ whole genome shotgun (WGS) entry which is preliminary data.</text>
</comment>
<evidence type="ECO:0000313" key="3">
    <source>
        <dbReference type="Proteomes" id="UP000613974"/>
    </source>
</evidence>
<keyword evidence="3" id="KW-1185">Reference proteome</keyword>
<organism evidence="2 3">
    <name type="scientific">Streptomyces nojiriensis</name>
    <dbReference type="NCBI Taxonomy" id="66374"/>
    <lineage>
        <taxon>Bacteria</taxon>
        <taxon>Bacillati</taxon>
        <taxon>Actinomycetota</taxon>
        <taxon>Actinomycetes</taxon>
        <taxon>Kitasatosporales</taxon>
        <taxon>Streptomycetaceae</taxon>
        <taxon>Streptomyces</taxon>
    </lineage>
</organism>
<protein>
    <submittedName>
        <fullName evidence="2">Uncharacterized protein</fullName>
    </submittedName>
</protein>
<proteinExistence type="predicted"/>
<evidence type="ECO:0000313" key="2">
    <source>
        <dbReference type="EMBL" id="GHI70315.1"/>
    </source>
</evidence>
<reference evidence="3" key="1">
    <citation type="submission" date="2023-07" db="EMBL/GenBank/DDBJ databases">
        <title>Whole genome shotgun sequence of Streptomyces nojiriensis NBRC 13794.</title>
        <authorList>
            <person name="Komaki H."/>
            <person name="Tamura T."/>
        </authorList>
    </citation>
    <scope>NUCLEOTIDE SEQUENCE [LARGE SCALE GENOMIC DNA]</scope>
    <source>
        <strain evidence="3">NBRC 13794</strain>
    </source>
</reference>
<feature type="region of interest" description="Disordered" evidence="1">
    <location>
        <begin position="38"/>
        <end position="69"/>
    </location>
</feature>
<name>A0ABQ3SQB1_9ACTN</name>
<dbReference type="EMBL" id="BNEC01000005">
    <property type="protein sequence ID" value="GHI70315.1"/>
    <property type="molecule type" value="Genomic_DNA"/>
</dbReference>
<sequence length="137" mass="14550">MLDGVVGETIAVPRLFEGWARPSASLARTMRAWTCATGPYPDQARPSSTTGPGRTIRVRDMKSGKPGGTIRARGAILVTGSPGSSGVCRKRLLEAGERGVGQGDVPEPFHVCHSVSTGHDQSQWVTVLRGRGRPFIV</sequence>
<gene>
    <name evidence="2" type="ORF">Snoj_42330</name>
</gene>
<evidence type="ECO:0000256" key="1">
    <source>
        <dbReference type="SAM" id="MobiDB-lite"/>
    </source>
</evidence>
<accession>A0ABQ3SQB1</accession>